<dbReference type="InterPro" id="IPR003663">
    <property type="entry name" value="Sugar/inositol_transpt"/>
</dbReference>
<evidence type="ECO:0000313" key="13">
    <source>
        <dbReference type="Proteomes" id="UP000038010"/>
    </source>
</evidence>
<dbReference type="PROSITE" id="PS50850">
    <property type="entry name" value="MFS"/>
    <property type="match status" value="1"/>
</dbReference>
<feature type="region of interest" description="Disordered" evidence="9">
    <location>
        <begin position="1"/>
        <end position="40"/>
    </location>
</feature>
<dbReference type="InterPro" id="IPR050360">
    <property type="entry name" value="MFS_Sugar_Transporters"/>
</dbReference>
<keyword evidence="4" id="KW-0762">Sugar transport</keyword>
<keyword evidence="13" id="KW-1185">Reference proteome</keyword>
<feature type="compositionally biased region" description="Polar residues" evidence="9">
    <location>
        <begin position="19"/>
        <end position="33"/>
    </location>
</feature>
<evidence type="ECO:0000256" key="6">
    <source>
        <dbReference type="ARBA" id="ARBA00022989"/>
    </source>
</evidence>
<dbReference type="GO" id="GO:0016020">
    <property type="term" value="C:membrane"/>
    <property type="evidence" value="ECO:0007669"/>
    <property type="project" value="UniProtKB-SubCell"/>
</dbReference>
<feature type="transmembrane region" description="Helical" evidence="10">
    <location>
        <begin position="487"/>
        <end position="511"/>
    </location>
</feature>
<evidence type="ECO:0000256" key="8">
    <source>
        <dbReference type="RuleBase" id="RU003346"/>
    </source>
</evidence>
<dbReference type="PANTHER" id="PTHR48022">
    <property type="entry name" value="PLASTIDIC GLUCOSE TRANSPORTER 4"/>
    <property type="match status" value="1"/>
</dbReference>
<feature type="transmembrane region" description="Helical" evidence="10">
    <location>
        <begin position="456"/>
        <end position="475"/>
    </location>
</feature>
<dbReference type="InterPro" id="IPR020846">
    <property type="entry name" value="MFS_dom"/>
</dbReference>
<evidence type="ECO:0000256" key="4">
    <source>
        <dbReference type="ARBA" id="ARBA00022597"/>
    </source>
</evidence>
<feature type="transmembrane region" description="Helical" evidence="10">
    <location>
        <begin position="307"/>
        <end position="328"/>
    </location>
</feature>
<feature type="transmembrane region" description="Helical" evidence="10">
    <location>
        <begin position="553"/>
        <end position="574"/>
    </location>
</feature>
<dbReference type="Gene3D" id="1.20.1250.20">
    <property type="entry name" value="MFS general substrate transporter like domains"/>
    <property type="match status" value="1"/>
</dbReference>
<dbReference type="PROSITE" id="PS00217">
    <property type="entry name" value="SUGAR_TRANSPORT_2"/>
    <property type="match status" value="1"/>
</dbReference>
<dbReference type="GeneID" id="28740286"/>
<feature type="transmembrane region" description="Helical" evidence="10">
    <location>
        <begin position="394"/>
        <end position="416"/>
    </location>
</feature>
<proteinExistence type="inferred from homology"/>
<dbReference type="Pfam" id="PF00083">
    <property type="entry name" value="Sugar_tr"/>
    <property type="match status" value="1"/>
</dbReference>
<evidence type="ECO:0000256" key="10">
    <source>
        <dbReference type="SAM" id="Phobius"/>
    </source>
</evidence>
<feature type="domain" description="Major facilitator superfamily (MFS) profile" evidence="11">
    <location>
        <begin position="127"/>
        <end position="580"/>
    </location>
</feature>
<comment type="caution">
    <text evidence="12">The sequence shown here is derived from an EMBL/GenBank/DDBJ whole genome shotgun (WGS) entry which is preliminary data.</text>
</comment>
<dbReference type="AlphaFoldDB" id="A0A0N1HAW1"/>
<dbReference type="EMBL" id="LFJN01000010">
    <property type="protein sequence ID" value="KPI41247.1"/>
    <property type="molecule type" value="Genomic_DNA"/>
</dbReference>
<evidence type="ECO:0000256" key="5">
    <source>
        <dbReference type="ARBA" id="ARBA00022692"/>
    </source>
</evidence>
<dbReference type="InterPro" id="IPR036259">
    <property type="entry name" value="MFS_trans_sf"/>
</dbReference>
<feature type="transmembrane region" description="Helical" evidence="10">
    <location>
        <begin position="523"/>
        <end position="541"/>
    </location>
</feature>
<dbReference type="GO" id="GO:0005351">
    <property type="term" value="F:carbohydrate:proton symporter activity"/>
    <property type="evidence" value="ECO:0007669"/>
    <property type="project" value="TreeGrafter"/>
</dbReference>
<protein>
    <submittedName>
        <fullName evidence="12">Alpha-glucosides permease MPH3</fullName>
    </submittedName>
</protein>
<evidence type="ECO:0000256" key="1">
    <source>
        <dbReference type="ARBA" id="ARBA00004141"/>
    </source>
</evidence>
<evidence type="ECO:0000313" key="12">
    <source>
        <dbReference type="EMBL" id="KPI41247.1"/>
    </source>
</evidence>
<feature type="transmembrane region" description="Helical" evidence="10">
    <location>
        <begin position="235"/>
        <end position="256"/>
    </location>
</feature>
<gene>
    <name evidence="12" type="ORF">AB675_7996</name>
</gene>
<comment type="subcellular location">
    <subcellularLocation>
        <location evidence="1">Membrane</location>
        <topology evidence="1">Multi-pass membrane protein</topology>
    </subcellularLocation>
</comment>
<reference evidence="12 13" key="1">
    <citation type="submission" date="2015-06" db="EMBL/GenBank/DDBJ databases">
        <title>Draft genome of the ant-associated black yeast Phialophora attae CBS 131958.</title>
        <authorList>
            <person name="Moreno L.F."/>
            <person name="Stielow B.J."/>
            <person name="de Hoog S."/>
            <person name="Vicente V.A."/>
            <person name="Weiss V.A."/>
            <person name="de Vries M."/>
            <person name="Cruz L.M."/>
            <person name="Souza E.M."/>
        </authorList>
    </citation>
    <scope>NUCLEOTIDE SEQUENCE [LARGE SCALE GENOMIC DNA]</scope>
    <source>
        <strain evidence="12 13">CBS 131958</strain>
    </source>
</reference>
<organism evidence="12 13">
    <name type="scientific">Cyphellophora attinorum</name>
    <dbReference type="NCBI Taxonomy" id="1664694"/>
    <lineage>
        <taxon>Eukaryota</taxon>
        <taxon>Fungi</taxon>
        <taxon>Dikarya</taxon>
        <taxon>Ascomycota</taxon>
        <taxon>Pezizomycotina</taxon>
        <taxon>Eurotiomycetes</taxon>
        <taxon>Chaetothyriomycetidae</taxon>
        <taxon>Chaetothyriales</taxon>
        <taxon>Cyphellophoraceae</taxon>
        <taxon>Cyphellophora</taxon>
    </lineage>
</organism>
<dbReference type="OrthoDB" id="6612291at2759"/>
<keyword evidence="5 10" id="KW-0812">Transmembrane</keyword>
<keyword evidence="7 10" id="KW-0472">Membrane</keyword>
<feature type="compositionally biased region" description="Polar residues" evidence="9">
    <location>
        <begin position="58"/>
        <end position="77"/>
    </location>
</feature>
<keyword evidence="6 10" id="KW-1133">Transmembrane helix</keyword>
<keyword evidence="3 8" id="KW-0813">Transport</keyword>
<dbReference type="Proteomes" id="UP000038010">
    <property type="component" value="Unassembled WGS sequence"/>
</dbReference>
<evidence type="ECO:0000256" key="9">
    <source>
        <dbReference type="SAM" id="MobiDB-lite"/>
    </source>
</evidence>
<evidence type="ECO:0000256" key="2">
    <source>
        <dbReference type="ARBA" id="ARBA00010992"/>
    </source>
</evidence>
<dbReference type="InterPro" id="IPR005828">
    <property type="entry name" value="MFS_sugar_transport-like"/>
</dbReference>
<feature type="compositionally biased region" description="Basic and acidic residues" evidence="9">
    <location>
        <begin position="1"/>
        <end position="18"/>
    </location>
</feature>
<evidence type="ECO:0000259" key="11">
    <source>
        <dbReference type="PROSITE" id="PS50850"/>
    </source>
</evidence>
<dbReference type="FunFam" id="1.20.1250.20:FF:000254">
    <property type="entry name" value="MAL31p Maltose permease"/>
    <property type="match status" value="1"/>
</dbReference>
<evidence type="ECO:0000256" key="7">
    <source>
        <dbReference type="ARBA" id="ARBA00023136"/>
    </source>
</evidence>
<dbReference type="VEuPathDB" id="FungiDB:AB675_7996"/>
<evidence type="ECO:0000256" key="3">
    <source>
        <dbReference type="ARBA" id="ARBA00022448"/>
    </source>
</evidence>
<dbReference type="SUPFAM" id="SSF103473">
    <property type="entry name" value="MFS general substrate transporter"/>
    <property type="match status" value="1"/>
</dbReference>
<name>A0A0N1HAW1_9EURO</name>
<dbReference type="RefSeq" id="XP_018001210.1">
    <property type="nucleotide sequence ID" value="XM_018148406.1"/>
</dbReference>
<dbReference type="InterPro" id="IPR005829">
    <property type="entry name" value="Sugar_transporter_CS"/>
</dbReference>
<accession>A0A0N1HAW1</accession>
<feature type="region of interest" description="Disordered" evidence="9">
    <location>
        <begin position="53"/>
        <end position="77"/>
    </location>
</feature>
<dbReference type="PANTHER" id="PTHR48022:SF49">
    <property type="entry name" value="SUGAR TRANSPORTER, PUTATIVE (AFU_ORTHOLOGUE AFUA_8G01340)-RELATED"/>
    <property type="match status" value="1"/>
</dbReference>
<comment type="similarity">
    <text evidence="2 8">Belongs to the major facilitator superfamily. Sugar transporter (TC 2.A.1.1) family.</text>
</comment>
<feature type="transmembrane region" description="Helical" evidence="10">
    <location>
        <begin position="428"/>
        <end position="449"/>
    </location>
</feature>
<feature type="transmembrane region" description="Helical" evidence="10">
    <location>
        <begin position="210"/>
        <end position="229"/>
    </location>
</feature>
<sequence>MGSSKNDHDHIDPLDTRPNDASSGTQRRSSSTAEKPHPSEFLEFATVPGSGVRLQPLNVGSPTANRATSPSATVTNPTHSNDALFEGLSQAIPNLRRLSVEARAAAKAEHRMGFFAGCRTYPKAILWSAMLSLTIVMEGYDLTLINSFFAFPTFRRNYGTLHIPVDPTQQPTHQISPPWQSGLTNAAVTGEILGLMLNGYLTDRFGYHKTMVFTLVWMSLFVFLAFFAVNIEMLLAAQVLCGLPWGIFQTLSTTYAAEVMPVVLRSYLTSNVNLCWLVGQLLGSGIVRAMIHNTSEWSYRIPFGLQWAFAIPILVGVCFAPESPWWLVRHDKPEEAKRALKRLTSDGGEESEFNADETISMMIHTNEVEKYLSGGQEGYMACFRQGSDRRRTEIACMVWVTQAMCGSTLTGYAAYFYEAAGFDVANSFNLTVGMYGIAICGHIMSWFWMRRIGRRTLYLTGLILSFLILLAGGAVGTVRQTEATSWALGSLIIVLTGVYDSTIGPVCYVLVAEIPSSRLRVKTVVLARVAYNIVSILTNIVTPRMLNPSAWDWAGKSCYFYAGTTVICLVWCWWRLPEPFGLTYLELDILFEKKAKARKFKEFQVNLANSGYFSLTNQGRDASVASAGGMRAGSAAAWVPGR</sequence>
<feature type="transmembrane region" description="Helical" evidence="10">
    <location>
        <begin position="268"/>
        <end position="287"/>
    </location>
</feature>
<dbReference type="NCBIfam" id="TIGR00879">
    <property type="entry name" value="SP"/>
    <property type="match status" value="1"/>
</dbReference>